<feature type="domain" description="Gfo/Idh/MocA-like oxidoreductase N-terminal" evidence="1">
    <location>
        <begin position="10"/>
        <end position="129"/>
    </location>
</feature>
<evidence type="ECO:0000259" key="2">
    <source>
        <dbReference type="Pfam" id="PF22725"/>
    </source>
</evidence>
<name>A0A561SZN8_9PSEU</name>
<dbReference type="OrthoDB" id="9792935at2"/>
<proteinExistence type="predicted"/>
<dbReference type="Pfam" id="PF22725">
    <property type="entry name" value="GFO_IDH_MocA_C3"/>
    <property type="match status" value="1"/>
</dbReference>
<evidence type="ECO:0000259" key="1">
    <source>
        <dbReference type="Pfam" id="PF01408"/>
    </source>
</evidence>
<accession>A0A561SZN8</accession>
<dbReference type="RefSeq" id="WP_147259030.1">
    <property type="nucleotide sequence ID" value="NZ_VIWU01000001.1"/>
</dbReference>
<dbReference type="Gene3D" id="3.30.360.10">
    <property type="entry name" value="Dihydrodipicolinate Reductase, domain 2"/>
    <property type="match status" value="1"/>
</dbReference>
<reference evidence="3 4" key="1">
    <citation type="submission" date="2019-06" db="EMBL/GenBank/DDBJ databases">
        <title>Sequencing the genomes of 1000 actinobacteria strains.</title>
        <authorList>
            <person name="Klenk H.-P."/>
        </authorList>
    </citation>
    <scope>NUCLEOTIDE SEQUENCE [LARGE SCALE GENOMIC DNA]</scope>
    <source>
        <strain evidence="3 4">DSM 45671</strain>
    </source>
</reference>
<dbReference type="PANTHER" id="PTHR43377:SF8">
    <property type="entry name" value="BLR3664 PROTEIN"/>
    <property type="match status" value="1"/>
</dbReference>
<dbReference type="InterPro" id="IPR051450">
    <property type="entry name" value="Gfo/Idh/MocA_Oxidoreductases"/>
</dbReference>
<sequence length="346" mass="37227">MTPHDPPRSRLGLIGAGTFGLRHSRFVAKSDRADLVAVADPTFAWDRPLPDELLDLARYPDHREMLARGDLDGVIVASPSELHVAHALDCLDAGVAVLVEKPVAVDRDQAQPLLDRVAADPGARVLVGHHRRHHPGVAAARALIEEGRLGEIRAVAAVWATHKNDSYFDVEWRRRRPGGGMLLINLIHEVDLLRHLVGEIVGMEAIVSNKARGLEVADTAGLVLRFENGAVGTLVGSDCAVSPWGWDQATQDDPTFPHHPGQPCLLIAGSRGSVSVPDMTVFSQSEPSWLEPVTEDRRPVAGADAFARQLAHFADVAAGRVRPLVTPDDALRSLEVVRSAGLSLAG</sequence>
<gene>
    <name evidence="3" type="ORF">FHX44_116277</name>
</gene>
<dbReference type="AlphaFoldDB" id="A0A561SZN8"/>
<evidence type="ECO:0000313" key="4">
    <source>
        <dbReference type="Proteomes" id="UP000321261"/>
    </source>
</evidence>
<protein>
    <submittedName>
        <fullName evidence="3">Putative dehydrogenase</fullName>
    </submittedName>
</protein>
<dbReference type="InterPro" id="IPR000683">
    <property type="entry name" value="Gfo/Idh/MocA-like_OxRdtase_N"/>
</dbReference>
<dbReference type="InterPro" id="IPR036291">
    <property type="entry name" value="NAD(P)-bd_dom_sf"/>
</dbReference>
<dbReference type="SUPFAM" id="SSF51735">
    <property type="entry name" value="NAD(P)-binding Rossmann-fold domains"/>
    <property type="match status" value="1"/>
</dbReference>
<comment type="caution">
    <text evidence="3">The sequence shown here is derived from an EMBL/GenBank/DDBJ whole genome shotgun (WGS) entry which is preliminary data.</text>
</comment>
<dbReference type="Gene3D" id="3.40.50.720">
    <property type="entry name" value="NAD(P)-binding Rossmann-like Domain"/>
    <property type="match status" value="1"/>
</dbReference>
<dbReference type="Pfam" id="PF01408">
    <property type="entry name" value="GFO_IDH_MocA"/>
    <property type="match status" value="1"/>
</dbReference>
<dbReference type="EMBL" id="VIWU01000001">
    <property type="protein sequence ID" value="TWF80334.1"/>
    <property type="molecule type" value="Genomic_DNA"/>
</dbReference>
<dbReference type="PANTHER" id="PTHR43377">
    <property type="entry name" value="BILIVERDIN REDUCTASE A"/>
    <property type="match status" value="1"/>
</dbReference>
<dbReference type="Proteomes" id="UP000321261">
    <property type="component" value="Unassembled WGS sequence"/>
</dbReference>
<dbReference type="InterPro" id="IPR055170">
    <property type="entry name" value="GFO_IDH_MocA-like_dom"/>
</dbReference>
<evidence type="ECO:0000313" key="3">
    <source>
        <dbReference type="EMBL" id="TWF80334.1"/>
    </source>
</evidence>
<dbReference type="SUPFAM" id="SSF55347">
    <property type="entry name" value="Glyceraldehyde-3-phosphate dehydrogenase-like, C-terminal domain"/>
    <property type="match status" value="1"/>
</dbReference>
<keyword evidence="4" id="KW-1185">Reference proteome</keyword>
<organism evidence="3 4">
    <name type="scientific">Pseudonocardia hierapolitana</name>
    <dbReference type="NCBI Taxonomy" id="1128676"/>
    <lineage>
        <taxon>Bacteria</taxon>
        <taxon>Bacillati</taxon>
        <taxon>Actinomycetota</taxon>
        <taxon>Actinomycetes</taxon>
        <taxon>Pseudonocardiales</taxon>
        <taxon>Pseudonocardiaceae</taxon>
        <taxon>Pseudonocardia</taxon>
    </lineage>
</organism>
<dbReference type="GO" id="GO:0000166">
    <property type="term" value="F:nucleotide binding"/>
    <property type="evidence" value="ECO:0007669"/>
    <property type="project" value="InterPro"/>
</dbReference>
<feature type="domain" description="GFO/IDH/MocA-like oxidoreductase" evidence="2">
    <location>
        <begin position="138"/>
        <end position="274"/>
    </location>
</feature>